<dbReference type="EMBL" id="AP023410">
    <property type="protein sequence ID" value="BCK77307.1"/>
    <property type="molecule type" value="Genomic_DNA"/>
</dbReference>
<evidence type="ECO:0000313" key="1">
    <source>
        <dbReference type="EMBL" id="BCK77307.1"/>
    </source>
</evidence>
<keyword evidence="2" id="KW-1185">Reference proteome</keyword>
<dbReference type="AlphaFoldDB" id="A0AB33INZ2"/>
<dbReference type="Proteomes" id="UP000516424">
    <property type="component" value="Chromosome"/>
</dbReference>
<protein>
    <submittedName>
        <fullName evidence="1">Uncharacterized protein</fullName>
    </submittedName>
</protein>
<evidence type="ECO:0000313" key="2">
    <source>
        <dbReference type="Proteomes" id="UP000516424"/>
    </source>
</evidence>
<dbReference type="RefSeq" id="WP_010666527.1">
    <property type="nucleotide sequence ID" value="NZ_AP023410.1"/>
</dbReference>
<proteinExistence type="predicted"/>
<organism evidence="1 2">
    <name type="scientific">Acetobacter aceti NBRC 14818</name>
    <dbReference type="NCBI Taxonomy" id="887700"/>
    <lineage>
        <taxon>Bacteria</taxon>
        <taxon>Pseudomonadati</taxon>
        <taxon>Pseudomonadota</taxon>
        <taxon>Alphaproteobacteria</taxon>
        <taxon>Acetobacterales</taxon>
        <taxon>Acetobacteraceae</taxon>
        <taxon>Acetobacter</taxon>
        <taxon>Acetobacter subgen. Acetobacter</taxon>
    </lineage>
</organism>
<accession>A0AB33INZ2</accession>
<reference evidence="1 2" key="1">
    <citation type="journal article" date="2011" name="Microbiology">
        <title>Transcriptome response to different carbon sources in Acetobacter aceti.</title>
        <authorList>
            <person name="Sakurai K."/>
            <person name="Arai H."/>
            <person name="Ishii M."/>
            <person name="Igarashi Y."/>
        </authorList>
    </citation>
    <scope>NUCLEOTIDE SEQUENCE [LARGE SCALE GENOMIC DNA]</scope>
    <source>
        <strain evidence="1 2">NBRC 14818</strain>
    </source>
</reference>
<name>A0AB33INZ2_ACEAC</name>
<sequence>MNARTGVHLKFKIISDATFYAGIFGDPMDAAKQYIRDLRRLTIKHGIDKEIEILDKSNIIGEVLTKYDQELRAHLKTNRHNPSVGLTDKEASKFVAGVGSYGQH</sequence>
<gene>
    <name evidence="1" type="ORF">EMQ_2913</name>
</gene>